<dbReference type="Proteomes" id="UP001154282">
    <property type="component" value="Unassembled WGS sequence"/>
</dbReference>
<dbReference type="AlphaFoldDB" id="A0AAV0L6F9"/>
<reference evidence="1" key="1">
    <citation type="submission" date="2022-08" db="EMBL/GenBank/DDBJ databases">
        <authorList>
            <person name="Gutierrez-Valencia J."/>
        </authorList>
    </citation>
    <scope>NUCLEOTIDE SEQUENCE</scope>
</reference>
<dbReference type="EMBL" id="CAMGYJ010000006">
    <property type="protein sequence ID" value="CAI0430040.1"/>
    <property type="molecule type" value="Genomic_DNA"/>
</dbReference>
<evidence type="ECO:0000313" key="1">
    <source>
        <dbReference type="EMBL" id="CAI0430040.1"/>
    </source>
</evidence>
<name>A0AAV0L6F9_9ROSI</name>
<sequence>MIRRPTMWFRGARPARRSWCGRRPISPRICSLITLSTTISPASSASSILT</sequence>
<gene>
    <name evidence="1" type="ORF">LITE_LOCUS22422</name>
</gene>
<protein>
    <submittedName>
        <fullName evidence="1">Uncharacterized protein</fullName>
    </submittedName>
</protein>
<evidence type="ECO:0000313" key="2">
    <source>
        <dbReference type="Proteomes" id="UP001154282"/>
    </source>
</evidence>
<keyword evidence="2" id="KW-1185">Reference proteome</keyword>
<accession>A0AAV0L6F9</accession>
<proteinExistence type="predicted"/>
<comment type="caution">
    <text evidence="1">The sequence shown here is derived from an EMBL/GenBank/DDBJ whole genome shotgun (WGS) entry which is preliminary data.</text>
</comment>
<organism evidence="1 2">
    <name type="scientific">Linum tenue</name>
    <dbReference type="NCBI Taxonomy" id="586396"/>
    <lineage>
        <taxon>Eukaryota</taxon>
        <taxon>Viridiplantae</taxon>
        <taxon>Streptophyta</taxon>
        <taxon>Embryophyta</taxon>
        <taxon>Tracheophyta</taxon>
        <taxon>Spermatophyta</taxon>
        <taxon>Magnoliopsida</taxon>
        <taxon>eudicotyledons</taxon>
        <taxon>Gunneridae</taxon>
        <taxon>Pentapetalae</taxon>
        <taxon>rosids</taxon>
        <taxon>fabids</taxon>
        <taxon>Malpighiales</taxon>
        <taxon>Linaceae</taxon>
        <taxon>Linum</taxon>
    </lineage>
</organism>